<dbReference type="EMBL" id="JBBBZM010000193">
    <property type="protein sequence ID" value="KAL0632018.1"/>
    <property type="molecule type" value="Genomic_DNA"/>
</dbReference>
<sequence length="825" mass="93866">MFQNLPLRPKGVHYQIGDTGSVTSRFLSSIFQPITTFFPTFHQDLAPPPPPPLSISTVPSSTAEIAALESAILGGEKSIRWILSEHEKLKRNTPYLGLSSRSVVSLFQRLLALGSYRQFLEFVEREDLLAVEGVGLVKLSLEKFDEARRKSILEELCRMCEREHRIRFRGMLAELELQAQKDLHNAVMRETMMMLSQIMGETTGEATEPVFAKGVAMAKDVEMLCSIIDRIILTRTKIGIETSRIIFERFIELEGLCESIKYALNPVINVPESNNVGRICNEFCERARYKEAYAFIMSALQVDKFGFLSDLDILVGIRSIESNGKKTEAELVGLWEALNKSAAISVRDITKHTFAAFIGRACRLKFGNKSQWWEGNGATPLLKMCMEIIILRLRGEVKTEHLSTLVEAWVWNWQGDENARVDTNSLNESIPFMSSFLDVLSPNQLDDVLKQTVSRIMSNCQRNDDEIWPVRVLWPFVASVAQNRRLWANEESIALWALEGAVLRKGLAPKYLAFRTDEEIARFVVRHYLPFRVALESADASEKEKAKAVFYQMRGLERKRAAALDPDIRAGMEAGIDTEIEARDGPFATAILAFKGTGIPCRTLLLDMVYTLYRLGRPGDIVNMLQRLSLHTIRPSSSQYARLIRTLAPEYPYCSLALLKLFAKSQYSTFASYIVMVAHKHPHLALSAYRFLTRPNTFPYTPDQPQLAPRRRPKRRLLVAMAWKFANSPALTARQCHRWVLQCYKTTLKLGYSPGPAMGLAIAVAAVQRTIREGVPVRLKSARQKWVVQVVRRQCGPAKARQVQEILMRHETRRREQMKRRSPRW</sequence>
<organism evidence="1 2">
    <name type="scientific">Discina gigas</name>
    <dbReference type="NCBI Taxonomy" id="1032678"/>
    <lineage>
        <taxon>Eukaryota</taxon>
        <taxon>Fungi</taxon>
        <taxon>Dikarya</taxon>
        <taxon>Ascomycota</taxon>
        <taxon>Pezizomycotina</taxon>
        <taxon>Pezizomycetes</taxon>
        <taxon>Pezizales</taxon>
        <taxon>Discinaceae</taxon>
        <taxon>Discina</taxon>
    </lineage>
</organism>
<proteinExistence type="predicted"/>
<comment type="caution">
    <text evidence="1">The sequence shown here is derived from an EMBL/GenBank/DDBJ whole genome shotgun (WGS) entry which is preliminary data.</text>
</comment>
<keyword evidence="2" id="KW-1185">Reference proteome</keyword>
<accession>A0ABR3G870</accession>
<evidence type="ECO:0000313" key="2">
    <source>
        <dbReference type="Proteomes" id="UP001447188"/>
    </source>
</evidence>
<name>A0ABR3G870_9PEZI</name>
<protein>
    <submittedName>
        <fullName evidence="1">Uncharacterized protein</fullName>
    </submittedName>
</protein>
<reference evidence="1 2" key="1">
    <citation type="submission" date="2024-02" db="EMBL/GenBank/DDBJ databases">
        <title>Discinaceae phylogenomics.</title>
        <authorList>
            <person name="Dirks A.C."/>
            <person name="James T.Y."/>
        </authorList>
    </citation>
    <scope>NUCLEOTIDE SEQUENCE [LARGE SCALE GENOMIC DNA]</scope>
    <source>
        <strain evidence="1 2">ACD0624</strain>
    </source>
</reference>
<dbReference type="Proteomes" id="UP001447188">
    <property type="component" value="Unassembled WGS sequence"/>
</dbReference>
<evidence type="ECO:0000313" key="1">
    <source>
        <dbReference type="EMBL" id="KAL0632018.1"/>
    </source>
</evidence>
<gene>
    <name evidence="1" type="ORF">Q9L58_009106</name>
</gene>